<dbReference type="Pfam" id="PF01266">
    <property type="entry name" value="DAO"/>
    <property type="match status" value="1"/>
</dbReference>
<dbReference type="GO" id="GO:0050660">
    <property type="term" value="F:flavin adenine dinucleotide binding"/>
    <property type="evidence" value="ECO:0007669"/>
    <property type="project" value="InterPro"/>
</dbReference>
<dbReference type="Proteomes" id="UP001143400">
    <property type="component" value="Unassembled WGS sequence"/>
</dbReference>
<dbReference type="InterPro" id="IPR012727">
    <property type="entry name" value="Gly_oxidase_ThiO"/>
</dbReference>
<dbReference type="SUPFAM" id="SSF54373">
    <property type="entry name" value="FAD-linked reductases, C-terminal domain"/>
    <property type="match status" value="1"/>
</dbReference>
<organism evidence="5 8">
    <name type="scientific">Methylopila capsulata</name>
    <dbReference type="NCBI Taxonomy" id="61654"/>
    <lineage>
        <taxon>Bacteria</taxon>
        <taxon>Pseudomonadati</taxon>
        <taxon>Pseudomonadota</taxon>
        <taxon>Alphaproteobacteria</taxon>
        <taxon>Hyphomicrobiales</taxon>
        <taxon>Methylopilaceae</taxon>
        <taxon>Methylopila</taxon>
    </lineage>
</organism>
<reference evidence="6 7" key="2">
    <citation type="submission" date="2021-01" db="EMBL/GenBank/DDBJ databases">
        <title>Genomic Encyclopedia of Type Strains, Phase IV (KMG-IV): sequencing the most valuable type-strain genomes for metagenomic binning, comparative biology and taxonomic classification.</title>
        <authorList>
            <person name="Goeker M."/>
        </authorList>
    </citation>
    <scope>NUCLEOTIDE SEQUENCE [LARGE SCALE GENOMIC DNA]</scope>
    <source>
        <strain evidence="6 7">DSM 6130</strain>
    </source>
</reference>
<evidence type="ECO:0000313" key="6">
    <source>
        <dbReference type="EMBL" id="MBM7853172.1"/>
    </source>
</evidence>
<evidence type="ECO:0000259" key="4">
    <source>
        <dbReference type="Pfam" id="PF01266"/>
    </source>
</evidence>
<dbReference type="GO" id="GO:0005737">
    <property type="term" value="C:cytoplasm"/>
    <property type="evidence" value="ECO:0007669"/>
    <property type="project" value="TreeGrafter"/>
</dbReference>
<dbReference type="NCBIfam" id="TIGR02352">
    <property type="entry name" value="thiamin_ThiO"/>
    <property type="match status" value="1"/>
</dbReference>
<accession>A0A9W6MTS0</accession>
<dbReference type="Proteomes" id="UP000758856">
    <property type="component" value="Unassembled WGS sequence"/>
</dbReference>
<dbReference type="EMBL" id="BSFF01000010">
    <property type="protein sequence ID" value="GLK57614.1"/>
    <property type="molecule type" value="Genomic_DNA"/>
</dbReference>
<dbReference type="AlphaFoldDB" id="A0A9W6MTS0"/>
<dbReference type="PANTHER" id="PTHR13847:SF289">
    <property type="entry name" value="GLYCINE OXIDASE"/>
    <property type="match status" value="1"/>
</dbReference>
<name>A0A9W6MTS0_9HYPH</name>
<dbReference type="GO" id="GO:0043799">
    <property type="term" value="F:glycine oxidase activity"/>
    <property type="evidence" value="ECO:0007669"/>
    <property type="project" value="UniProtKB-EC"/>
</dbReference>
<dbReference type="RefSeq" id="WP_204951627.1">
    <property type="nucleotide sequence ID" value="NZ_BSFF01000010.1"/>
</dbReference>
<evidence type="ECO:0000256" key="2">
    <source>
        <dbReference type="ARBA" id="ARBA00022977"/>
    </source>
</evidence>
<proteinExistence type="predicted"/>
<dbReference type="InterPro" id="IPR006076">
    <property type="entry name" value="FAD-dep_OxRdtase"/>
</dbReference>
<evidence type="ECO:0000313" key="5">
    <source>
        <dbReference type="EMBL" id="GLK57614.1"/>
    </source>
</evidence>
<dbReference type="Gene3D" id="3.30.9.10">
    <property type="entry name" value="D-Amino Acid Oxidase, subunit A, domain 2"/>
    <property type="match status" value="1"/>
</dbReference>
<comment type="caution">
    <text evidence="5">The sequence shown here is derived from an EMBL/GenBank/DDBJ whole genome shotgun (WGS) entry which is preliminary data.</text>
</comment>
<reference evidence="5" key="3">
    <citation type="submission" date="2023-01" db="EMBL/GenBank/DDBJ databases">
        <authorList>
            <person name="Sun Q."/>
            <person name="Evtushenko L."/>
        </authorList>
    </citation>
    <scope>NUCLEOTIDE SEQUENCE</scope>
    <source>
        <strain evidence="5">VKM B-1606</strain>
    </source>
</reference>
<keyword evidence="2" id="KW-0784">Thiamine biosynthesis</keyword>
<sequence>MAAQTRVTVLGAGVAGLTTAVELAERGADVTVLERGARVGERACSWSAGGMLAPWCERESAEEAVIAGGEVALDWWPAHVDGVVRQGTLVVAPARDSAELARFARRTSRFETLDGDGVAALEPDLAGRFRSGLFFPDEAHLDPRAALAGLEARLAALGGRIRFGVEADADGAEGDAVVDCRGFAAREAFPDLRGVRGEMLVVRTRDIAFQRPVRLLHPRIPFYVVPRADGLFMLGATMIESAERRGPVVRSVVDLLNAAYALHPAFGEAEIVETRADVRPAFPDNLPRVETRGRVTYVNGLYRHGFLLSPACARAAADAVLGPKEMSHEADRERRRA</sequence>
<dbReference type="EC" id="1.4.3.19" evidence="6"/>
<dbReference type="Gene3D" id="3.50.50.60">
    <property type="entry name" value="FAD/NAD(P)-binding domain"/>
    <property type="match status" value="1"/>
</dbReference>
<evidence type="ECO:0000313" key="8">
    <source>
        <dbReference type="Proteomes" id="UP001143400"/>
    </source>
</evidence>
<evidence type="ECO:0000256" key="1">
    <source>
        <dbReference type="ARBA" id="ARBA00004948"/>
    </source>
</evidence>
<dbReference type="GO" id="GO:0009228">
    <property type="term" value="P:thiamine biosynthetic process"/>
    <property type="evidence" value="ECO:0007669"/>
    <property type="project" value="UniProtKB-KW"/>
</dbReference>
<evidence type="ECO:0000256" key="3">
    <source>
        <dbReference type="ARBA" id="ARBA00023002"/>
    </source>
</evidence>
<dbReference type="SUPFAM" id="SSF51971">
    <property type="entry name" value="Nucleotide-binding domain"/>
    <property type="match status" value="1"/>
</dbReference>
<gene>
    <name evidence="5" type="primary">thiO</name>
    <name evidence="5" type="ORF">GCM10008170_36340</name>
    <name evidence="6" type="ORF">JOD31_003423</name>
</gene>
<dbReference type="InterPro" id="IPR036188">
    <property type="entry name" value="FAD/NAD-bd_sf"/>
</dbReference>
<keyword evidence="7" id="KW-1185">Reference proteome</keyword>
<protein>
    <submittedName>
        <fullName evidence="5 6">Glycine oxidase</fullName>
        <ecNumber evidence="6">1.4.3.19</ecNumber>
    </submittedName>
</protein>
<keyword evidence="3 6" id="KW-0560">Oxidoreductase</keyword>
<dbReference type="EMBL" id="JAFBCY010000004">
    <property type="protein sequence ID" value="MBM7853172.1"/>
    <property type="molecule type" value="Genomic_DNA"/>
</dbReference>
<dbReference type="PANTHER" id="PTHR13847">
    <property type="entry name" value="SARCOSINE DEHYDROGENASE-RELATED"/>
    <property type="match status" value="1"/>
</dbReference>
<comment type="pathway">
    <text evidence="1">Cofactor biosynthesis; thiamine diphosphate biosynthesis.</text>
</comment>
<reference evidence="5" key="1">
    <citation type="journal article" date="2014" name="Int. J. Syst. Evol. Microbiol.">
        <title>Complete genome sequence of Corynebacterium casei LMG S-19264T (=DSM 44701T), isolated from a smear-ripened cheese.</title>
        <authorList>
            <consortium name="US DOE Joint Genome Institute (JGI-PGF)"/>
            <person name="Walter F."/>
            <person name="Albersmeier A."/>
            <person name="Kalinowski J."/>
            <person name="Ruckert C."/>
        </authorList>
    </citation>
    <scope>NUCLEOTIDE SEQUENCE</scope>
    <source>
        <strain evidence="5">VKM B-1606</strain>
    </source>
</reference>
<evidence type="ECO:0000313" key="7">
    <source>
        <dbReference type="Proteomes" id="UP000758856"/>
    </source>
</evidence>
<feature type="domain" description="FAD dependent oxidoreductase" evidence="4">
    <location>
        <begin position="6"/>
        <end position="318"/>
    </location>
</feature>